<feature type="transmembrane region" description="Helical" evidence="10">
    <location>
        <begin position="169"/>
        <end position="189"/>
    </location>
</feature>
<dbReference type="Pfam" id="PF02949">
    <property type="entry name" value="7tm_6"/>
    <property type="match status" value="1"/>
</dbReference>
<dbReference type="GO" id="GO:0007165">
    <property type="term" value="P:signal transduction"/>
    <property type="evidence" value="ECO:0007669"/>
    <property type="project" value="UniProtKB-KW"/>
</dbReference>
<name>A0A151IEF1_9HYME</name>
<dbReference type="InterPro" id="IPR004117">
    <property type="entry name" value="7tm6_olfct_rcpt"/>
</dbReference>
<keyword evidence="7 10" id="KW-0472">Membrane</keyword>
<sequence length="401" mass="46709">MDFETVNLLNVRLNAFSGNLLPLRPGDSRFPITWKIYSALTWLIEIIQIIVLIPGLILVPREKALKDGTVLCVTTIEMFFMAARIYSRRQLVNQVIQKLNDILRFSDETMKNIVTTTLKPMENPLKFYWLSGWLGVFVWNCVTFLLIFKQISFFYEDYRIPAVFSKQPFSLNVFLLGSIFILFGNMYVFIKKVGIDVYMIHLVLLITAQYRYIAIKLAVIFRDGNLLSKFDESHQKYCSEIDQWVKKEMIALCRHHRDVVHLSSMLKKLLSLNFSMIYVNNVLRFCFIGIMLSTVSSTTIPEALSIIMYACGSIVQFYLLCSCVQQLLDASRQMTNKAFHEKWYQFGPSVKRIFMLMILGNNLECKLSTCDKFNLSLPSFMAVRVFFIFSQVKVLFKNYLF</sequence>
<evidence type="ECO:0000256" key="1">
    <source>
        <dbReference type="ARBA" id="ARBA00004651"/>
    </source>
</evidence>
<feature type="transmembrane region" description="Helical" evidence="10">
    <location>
        <begin position="306"/>
        <end position="328"/>
    </location>
</feature>
<evidence type="ECO:0000256" key="9">
    <source>
        <dbReference type="ARBA" id="ARBA00023224"/>
    </source>
</evidence>
<protein>
    <recommendedName>
        <fullName evidence="10">Odorant receptor</fullName>
    </recommendedName>
</protein>
<evidence type="ECO:0000313" key="12">
    <source>
        <dbReference type="Proteomes" id="UP000078542"/>
    </source>
</evidence>
<evidence type="ECO:0000256" key="3">
    <source>
        <dbReference type="ARBA" id="ARBA00022606"/>
    </source>
</evidence>
<dbReference type="GO" id="GO:0004984">
    <property type="term" value="F:olfactory receptor activity"/>
    <property type="evidence" value="ECO:0007669"/>
    <property type="project" value="InterPro"/>
</dbReference>
<feature type="transmembrane region" description="Helical" evidence="10">
    <location>
        <begin position="195"/>
        <end position="213"/>
    </location>
</feature>
<evidence type="ECO:0000256" key="7">
    <source>
        <dbReference type="ARBA" id="ARBA00023136"/>
    </source>
</evidence>
<evidence type="ECO:0000313" key="11">
    <source>
        <dbReference type="EMBL" id="KYM99044.1"/>
    </source>
</evidence>
<comment type="similarity">
    <text evidence="10">Belongs to the insect chemoreceptor superfamily. Heteromeric odorant receptor channel (TC 1.A.69) family.</text>
</comment>
<evidence type="ECO:0000256" key="2">
    <source>
        <dbReference type="ARBA" id="ARBA00022475"/>
    </source>
</evidence>
<feature type="transmembrane region" description="Helical" evidence="10">
    <location>
        <begin position="36"/>
        <end position="59"/>
    </location>
</feature>
<comment type="subcellular location">
    <subcellularLocation>
        <location evidence="1 10">Cell membrane</location>
        <topology evidence="1 10">Multi-pass membrane protein</topology>
    </subcellularLocation>
</comment>
<keyword evidence="12" id="KW-1185">Reference proteome</keyword>
<evidence type="ECO:0000256" key="4">
    <source>
        <dbReference type="ARBA" id="ARBA00022692"/>
    </source>
</evidence>
<keyword evidence="4 10" id="KW-0812">Transmembrane</keyword>
<dbReference type="PANTHER" id="PTHR21137">
    <property type="entry name" value="ODORANT RECEPTOR"/>
    <property type="match status" value="1"/>
</dbReference>
<dbReference type="PANTHER" id="PTHR21137:SF35">
    <property type="entry name" value="ODORANT RECEPTOR 19A-RELATED"/>
    <property type="match status" value="1"/>
</dbReference>
<evidence type="ECO:0000256" key="8">
    <source>
        <dbReference type="ARBA" id="ARBA00023170"/>
    </source>
</evidence>
<reference evidence="11 12" key="1">
    <citation type="submission" date="2016-03" db="EMBL/GenBank/DDBJ databases">
        <title>Cyphomyrmex costatus WGS genome.</title>
        <authorList>
            <person name="Nygaard S."/>
            <person name="Hu H."/>
            <person name="Boomsma J."/>
            <person name="Zhang G."/>
        </authorList>
    </citation>
    <scope>NUCLEOTIDE SEQUENCE [LARGE SCALE GENOMIC DNA]</scope>
    <source>
        <strain evidence="11">MS0001</strain>
        <tissue evidence="11">Whole body</tissue>
    </source>
</reference>
<keyword evidence="8 10" id="KW-0675">Receptor</keyword>
<dbReference type="Proteomes" id="UP000078542">
    <property type="component" value="Unassembled WGS sequence"/>
</dbReference>
<keyword evidence="6 10" id="KW-1133">Transmembrane helix</keyword>
<keyword evidence="3 10" id="KW-0716">Sensory transduction</keyword>
<feature type="transmembrane region" description="Helical" evidence="10">
    <location>
        <begin position="272"/>
        <end position="294"/>
    </location>
</feature>
<proteinExistence type="inferred from homology"/>
<dbReference type="STRING" id="456900.A0A151IEF1"/>
<keyword evidence="5 10" id="KW-0552">Olfaction</keyword>
<gene>
    <name evidence="11" type="ORF">ALC62_10236</name>
</gene>
<evidence type="ECO:0000256" key="6">
    <source>
        <dbReference type="ARBA" id="ARBA00022989"/>
    </source>
</evidence>
<dbReference type="AlphaFoldDB" id="A0A151IEF1"/>
<dbReference type="EMBL" id="KQ977877">
    <property type="protein sequence ID" value="KYM99044.1"/>
    <property type="molecule type" value="Genomic_DNA"/>
</dbReference>
<keyword evidence="2" id="KW-1003">Cell membrane</keyword>
<dbReference type="GO" id="GO:0005549">
    <property type="term" value="F:odorant binding"/>
    <property type="evidence" value="ECO:0007669"/>
    <property type="project" value="InterPro"/>
</dbReference>
<evidence type="ECO:0000256" key="10">
    <source>
        <dbReference type="RuleBase" id="RU351113"/>
    </source>
</evidence>
<keyword evidence="9 10" id="KW-0807">Transducer</keyword>
<organism evidence="11 12">
    <name type="scientific">Cyphomyrmex costatus</name>
    <dbReference type="NCBI Taxonomy" id="456900"/>
    <lineage>
        <taxon>Eukaryota</taxon>
        <taxon>Metazoa</taxon>
        <taxon>Ecdysozoa</taxon>
        <taxon>Arthropoda</taxon>
        <taxon>Hexapoda</taxon>
        <taxon>Insecta</taxon>
        <taxon>Pterygota</taxon>
        <taxon>Neoptera</taxon>
        <taxon>Endopterygota</taxon>
        <taxon>Hymenoptera</taxon>
        <taxon>Apocrita</taxon>
        <taxon>Aculeata</taxon>
        <taxon>Formicoidea</taxon>
        <taxon>Formicidae</taxon>
        <taxon>Myrmicinae</taxon>
        <taxon>Cyphomyrmex</taxon>
    </lineage>
</organism>
<evidence type="ECO:0000256" key="5">
    <source>
        <dbReference type="ARBA" id="ARBA00022725"/>
    </source>
</evidence>
<dbReference type="GO" id="GO:0005886">
    <property type="term" value="C:plasma membrane"/>
    <property type="evidence" value="ECO:0007669"/>
    <property type="project" value="UniProtKB-SubCell"/>
</dbReference>
<accession>A0A151IEF1</accession>
<comment type="caution">
    <text evidence="10">Lacks conserved residue(s) required for the propagation of feature annotation.</text>
</comment>
<feature type="transmembrane region" description="Helical" evidence="10">
    <location>
        <begin position="127"/>
        <end position="148"/>
    </location>
</feature>